<keyword evidence="3" id="KW-1185">Reference proteome</keyword>
<dbReference type="RefSeq" id="XP_067923119.1">
    <property type="nucleotide sequence ID" value="XM_068064904.1"/>
</dbReference>
<dbReference type="GeneID" id="94428115"/>
<sequence length="103" mass="11220">MPLSRCETNTPQPVEAGRVQSQKEETSTCSGTNEPKTLPPRCHQRCKVSSLRVCSVPLRKSAATRGLLRGLSPASTDECLSFTPDKLASDRPFYCHMPGSLTV</sequence>
<gene>
    <name evidence="2" type="ORF">CSUI_004719</name>
</gene>
<feature type="compositionally biased region" description="Polar residues" evidence="1">
    <location>
        <begin position="1"/>
        <end position="12"/>
    </location>
</feature>
<comment type="caution">
    <text evidence="2">The sequence shown here is derived from an EMBL/GenBank/DDBJ whole genome shotgun (WGS) entry which is preliminary data.</text>
</comment>
<dbReference type="VEuPathDB" id="ToxoDB:CSUI_004719"/>
<dbReference type="Proteomes" id="UP000221165">
    <property type="component" value="Unassembled WGS sequence"/>
</dbReference>
<evidence type="ECO:0000256" key="1">
    <source>
        <dbReference type="SAM" id="MobiDB-lite"/>
    </source>
</evidence>
<reference evidence="2 3" key="1">
    <citation type="journal article" date="2017" name="Int. J. Parasitol.">
        <title>The genome of the protozoan parasite Cystoisospora suis and a reverse vaccinology approach to identify vaccine candidates.</title>
        <authorList>
            <person name="Palmieri N."/>
            <person name="Shrestha A."/>
            <person name="Ruttkowski B."/>
            <person name="Beck T."/>
            <person name="Vogl C."/>
            <person name="Tomley F."/>
            <person name="Blake D.P."/>
            <person name="Joachim A."/>
        </authorList>
    </citation>
    <scope>NUCLEOTIDE SEQUENCE [LARGE SCALE GENOMIC DNA]</scope>
    <source>
        <strain evidence="2 3">Wien I</strain>
    </source>
</reference>
<name>A0A2C6KWA1_9APIC</name>
<evidence type="ECO:0000313" key="3">
    <source>
        <dbReference type="Proteomes" id="UP000221165"/>
    </source>
</evidence>
<evidence type="ECO:0000313" key="2">
    <source>
        <dbReference type="EMBL" id="PHJ21437.1"/>
    </source>
</evidence>
<dbReference type="AlphaFoldDB" id="A0A2C6KWA1"/>
<feature type="region of interest" description="Disordered" evidence="1">
    <location>
        <begin position="1"/>
        <end position="40"/>
    </location>
</feature>
<organism evidence="2 3">
    <name type="scientific">Cystoisospora suis</name>
    <dbReference type="NCBI Taxonomy" id="483139"/>
    <lineage>
        <taxon>Eukaryota</taxon>
        <taxon>Sar</taxon>
        <taxon>Alveolata</taxon>
        <taxon>Apicomplexa</taxon>
        <taxon>Conoidasida</taxon>
        <taxon>Coccidia</taxon>
        <taxon>Eucoccidiorida</taxon>
        <taxon>Eimeriorina</taxon>
        <taxon>Sarcocystidae</taxon>
        <taxon>Cystoisospora</taxon>
    </lineage>
</organism>
<dbReference type="EMBL" id="MIGC01002245">
    <property type="protein sequence ID" value="PHJ21437.1"/>
    <property type="molecule type" value="Genomic_DNA"/>
</dbReference>
<proteinExistence type="predicted"/>
<accession>A0A2C6KWA1</accession>
<protein>
    <submittedName>
        <fullName evidence="2">Uncharacterized protein</fullName>
    </submittedName>
</protein>